<dbReference type="InterPro" id="IPR013196">
    <property type="entry name" value="HTH_11"/>
</dbReference>
<sequence>MEFLMNKSQRINDMLIFLNKKRRFNLKDIMNRYHISKSTALRDIASLETLGIPIYSDLGRNGSYKILSNDLLSPIIFSIDEISALYFSMLTLENYNMCPFDIDLQKLKEKFENSISEQQLSKITKIEKILQPEVRKTINNSQLRIILDILLNRQEEFFPIKYEQQSLQVQFIKLFSHKGDWYVEVINKDTRRREELSCQSIDFSQ</sequence>
<reference evidence="2 3" key="1">
    <citation type="submission" date="2020-05" db="EMBL/GenBank/DDBJ databases">
        <title>FDA dAtabase for Regulatory Grade micrObial Sequences (FDA-ARGOS): Supporting development and validation of Infectious Disease Dx tests.</title>
        <authorList>
            <person name="Bojja K."/>
            <person name="Kessler A."/>
            <person name="Tallon L."/>
            <person name="Sadzewicz L."/>
            <person name="Zhao X."/>
            <person name="Vavikolanu K."/>
            <person name="Mehta A."/>
            <person name="Aluvathingal J."/>
            <person name="Nadendla S."/>
            <person name="Myers T."/>
            <person name="Yan Y."/>
            <person name="Sichtig H."/>
        </authorList>
    </citation>
    <scope>NUCLEOTIDE SEQUENCE [LARGE SCALE GENOMIC DNA]</scope>
    <source>
        <strain evidence="2 3">FDAARGOS_770</strain>
    </source>
</reference>
<dbReference type="PANTHER" id="PTHR34580:SF9">
    <property type="entry name" value="SLL5097 PROTEIN"/>
    <property type="match status" value="1"/>
</dbReference>
<dbReference type="InterPro" id="IPR036388">
    <property type="entry name" value="WH-like_DNA-bd_sf"/>
</dbReference>
<protein>
    <submittedName>
        <fullName evidence="2">HTH domain-containing protein</fullName>
    </submittedName>
</protein>
<evidence type="ECO:0000313" key="2">
    <source>
        <dbReference type="EMBL" id="QKQ45119.1"/>
    </source>
</evidence>
<dbReference type="AlphaFoldDB" id="A0A8B6N1F2"/>
<name>A0A8B6N1F2_STRSA</name>
<organism evidence="2 3">
    <name type="scientific">Streptococcus sanguinis</name>
    <dbReference type="NCBI Taxonomy" id="1305"/>
    <lineage>
        <taxon>Bacteria</taxon>
        <taxon>Bacillati</taxon>
        <taxon>Bacillota</taxon>
        <taxon>Bacilli</taxon>
        <taxon>Lactobacillales</taxon>
        <taxon>Streptococcaceae</taxon>
        <taxon>Streptococcus</taxon>
    </lineage>
</organism>
<dbReference type="Pfam" id="PF08279">
    <property type="entry name" value="HTH_11"/>
    <property type="match status" value="1"/>
</dbReference>
<evidence type="ECO:0000259" key="1">
    <source>
        <dbReference type="Pfam" id="PF08279"/>
    </source>
</evidence>
<dbReference type="PANTHER" id="PTHR34580">
    <property type="match status" value="1"/>
</dbReference>
<dbReference type="RefSeq" id="WP_002893902.1">
    <property type="nucleotide sequence ID" value="NZ_CP054570.1"/>
</dbReference>
<gene>
    <name evidence="2" type="ORF">FOC72_00185</name>
</gene>
<evidence type="ECO:0000313" key="3">
    <source>
        <dbReference type="Proteomes" id="UP000509459"/>
    </source>
</evidence>
<proteinExistence type="predicted"/>
<dbReference type="SUPFAM" id="SSF46785">
    <property type="entry name" value="Winged helix' DNA-binding domain"/>
    <property type="match status" value="1"/>
</dbReference>
<dbReference type="InterPro" id="IPR036390">
    <property type="entry name" value="WH_DNA-bd_sf"/>
</dbReference>
<dbReference type="EMBL" id="CP054570">
    <property type="protein sequence ID" value="QKQ45119.1"/>
    <property type="molecule type" value="Genomic_DNA"/>
</dbReference>
<dbReference type="Gene3D" id="1.10.10.10">
    <property type="entry name" value="Winged helix-like DNA-binding domain superfamily/Winged helix DNA-binding domain"/>
    <property type="match status" value="1"/>
</dbReference>
<feature type="domain" description="Helix-turn-helix type 11" evidence="1">
    <location>
        <begin position="10"/>
        <end position="60"/>
    </location>
</feature>
<dbReference type="Proteomes" id="UP000509459">
    <property type="component" value="Chromosome"/>
</dbReference>
<accession>A0A8B6N1F2</accession>
<dbReference type="InterPro" id="IPR051534">
    <property type="entry name" value="CBASS_pafABC_assoc_protein"/>
</dbReference>